<dbReference type="Proteomes" id="UP001085076">
    <property type="component" value="Miscellaneous, Linkage group lg02"/>
</dbReference>
<organism evidence="2 3">
    <name type="scientific">Dioscorea zingiberensis</name>
    <dbReference type="NCBI Taxonomy" id="325984"/>
    <lineage>
        <taxon>Eukaryota</taxon>
        <taxon>Viridiplantae</taxon>
        <taxon>Streptophyta</taxon>
        <taxon>Embryophyta</taxon>
        <taxon>Tracheophyta</taxon>
        <taxon>Spermatophyta</taxon>
        <taxon>Magnoliopsida</taxon>
        <taxon>Liliopsida</taxon>
        <taxon>Dioscoreales</taxon>
        <taxon>Dioscoreaceae</taxon>
        <taxon>Dioscorea</taxon>
    </lineage>
</organism>
<dbReference type="PANTHER" id="PTHR31722:SF62">
    <property type="entry name" value="EMB|CAB62433.1"/>
    <property type="match status" value="1"/>
</dbReference>
<protein>
    <submittedName>
        <fullName evidence="2">Uncharacterized protein</fullName>
    </submittedName>
</protein>
<proteinExistence type="predicted"/>
<feature type="region of interest" description="Disordered" evidence="1">
    <location>
        <begin position="152"/>
        <end position="185"/>
    </location>
</feature>
<keyword evidence="3" id="KW-1185">Reference proteome</keyword>
<comment type="caution">
    <text evidence="2">The sequence shown here is derived from an EMBL/GenBank/DDBJ whole genome shotgun (WGS) entry which is preliminary data.</text>
</comment>
<dbReference type="EMBL" id="JAGGNH010000002">
    <property type="protein sequence ID" value="KAJ0981491.1"/>
    <property type="molecule type" value="Genomic_DNA"/>
</dbReference>
<gene>
    <name evidence="2" type="ORF">J5N97_009746</name>
</gene>
<feature type="compositionally biased region" description="Polar residues" evidence="1">
    <location>
        <begin position="156"/>
        <end position="173"/>
    </location>
</feature>
<feature type="compositionally biased region" description="Acidic residues" evidence="1">
    <location>
        <begin position="175"/>
        <end position="185"/>
    </location>
</feature>
<accession>A0A9D5CXR5</accession>
<evidence type="ECO:0000313" key="2">
    <source>
        <dbReference type="EMBL" id="KAJ0981491.1"/>
    </source>
</evidence>
<name>A0A9D5CXR5_9LILI</name>
<sequence length="185" mass="19649">MACINMYSSGQEQPQGGGGGGGGGGIPNISPRISFSSDFILEKPGPSSAPPSQPQLGDPDFEFAVGTRPMMAADELIFKGRLLPLRETCSAPRPSATTTLRDELRAGADDAWEAPPRHNKPGLPKWKGFLGLKKTGHGGGHYGAKKQLVYDHKSTSDQACASGRKSSSSTQQGILEEEEEEEEDH</sequence>
<dbReference type="AlphaFoldDB" id="A0A9D5CXR5"/>
<feature type="compositionally biased region" description="Gly residues" evidence="1">
    <location>
        <begin position="15"/>
        <end position="26"/>
    </location>
</feature>
<reference evidence="2" key="2">
    <citation type="journal article" date="2022" name="Hortic Res">
        <title>The genome of Dioscorea zingiberensis sheds light on the biosynthesis, origin and evolution of the medicinally important diosgenin saponins.</title>
        <authorList>
            <person name="Li Y."/>
            <person name="Tan C."/>
            <person name="Li Z."/>
            <person name="Guo J."/>
            <person name="Li S."/>
            <person name="Chen X."/>
            <person name="Wang C."/>
            <person name="Dai X."/>
            <person name="Yang H."/>
            <person name="Song W."/>
            <person name="Hou L."/>
            <person name="Xu J."/>
            <person name="Tong Z."/>
            <person name="Xu A."/>
            <person name="Yuan X."/>
            <person name="Wang W."/>
            <person name="Yang Q."/>
            <person name="Chen L."/>
            <person name="Sun Z."/>
            <person name="Wang K."/>
            <person name="Pan B."/>
            <person name="Chen J."/>
            <person name="Bao Y."/>
            <person name="Liu F."/>
            <person name="Qi X."/>
            <person name="Gang D.R."/>
            <person name="Wen J."/>
            <person name="Li J."/>
        </authorList>
    </citation>
    <scope>NUCLEOTIDE SEQUENCE</scope>
    <source>
        <strain evidence="2">Dzin_1.0</strain>
    </source>
</reference>
<evidence type="ECO:0000313" key="3">
    <source>
        <dbReference type="Proteomes" id="UP001085076"/>
    </source>
</evidence>
<feature type="compositionally biased region" description="Polar residues" evidence="1">
    <location>
        <begin position="1"/>
        <end position="14"/>
    </location>
</feature>
<reference evidence="2" key="1">
    <citation type="submission" date="2021-03" db="EMBL/GenBank/DDBJ databases">
        <authorList>
            <person name="Li Z."/>
            <person name="Yang C."/>
        </authorList>
    </citation>
    <scope>NUCLEOTIDE SEQUENCE</scope>
    <source>
        <strain evidence="2">Dzin_1.0</strain>
        <tissue evidence="2">Leaf</tissue>
    </source>
</reference>
<dbReference type="OrthoDB" id="1927989at2759"/>
<feature type="region of interest" description="Disordered" evidence="1">
    <location>
        <begin position="1"/>
        <end position="60"/>
    </location>
</feature>
<evidence type="ECO:0000256" key="1">
    <source>
        <dbReference type="SAM" id="MobiDB-lite"/>
    </source>
</evidence>
<dbReference type="PANTHER" id="PTHR31722">
    <property type="entry name" value="OS06G0675200 PROTEIN"/>
    <property type="match status" value="1"/>
</dbReference>